<accession>A0ABN6CRS7</accession>
<dbReference type="EMBL" id="AP023356">
    <property type="protein sequence ID" value="BCJ46877.1"/>
    <property type="molecule type" value="Genomic_DNA"/>
</dbReference>
<proteinExistence type="predicted"/>
<protein>
    <submittedName>
        <fullName evidence="1">Uncharacterized protein</fullName>
    </submittedName>
</protein>
<evidence type="ECO:0000313" key="2">
    <source>
        <dbReference type="Proteomes" id="UP000676967"/>
    </source>
</evidence>
<organism evidence="1 2">
    <name type="scientific">Actinoplanes ianthinogenes</name>
    <dbReference type="NCBI Taxonomy" id="122358"/>
    <lineage>
        <taxon>Bacteria</taxon>
        <taxon>Bacillati</taxon>
        <taxon>Actinomycetota</taxon>
        <taxon>Actinomycetes</taxon>
        <taxon>Micromonosporales</taxon>
        <taxon>Micromonosporaceae</taxon>
        <taxon>Actinoplanes</taxon>
    </lineage>
</organism>
<evidence type="ECO:0000313" key="1">
    <source>
        <dbReference type="EMBL" id="BCJ46877.1"/>
    </source>
</evidence>
<gene>
    <name evidence="1" type="ORF">Aiant_75340</name>
</gene>
<dbReference type="Proteomes" id="UP000676967">
    <property type="component" value="Chromosome"/>
</dbReference>
<keyword evidence="2" id="KW-1185">Reference proteome</keyword>
<sequence length="72" mass="7238">MVVGQQLLDGAEQRGPVAGGVGAQALGWWHVAPLDKWTGGQVTSSLTGLLVSLNGGVACGECGTTLMASLRC</sequence>
<reference evidence="1 2" key="1">
    <citation type="submission" date="2020-08" db="EMBL/GenBank/DDBJ databases">
        <title>Whole genome shotgun sequence of Actinoplanes ianthinogenes NBRC 13996.</title>
        <authorList>
            <person name="Komaki H."/>
            <person name="Tamura T."/>
        </authorList>
    </citation>
    <scope>NUCLEOTIDE SEQUENCE [LARGE SCALE GENOMIC DNA]</scope>
    <source>
        <strain evidence="1 2">NBRC 13996</strain>
    </source>
</reference>
<name>A0ABN6CRS7_9ACTN</name>